<dbReference type="Proteomes" id="UP000265520">
    <property type="component" value="Unassembled WGS sequence"/>
</dbReference>
<dbReference type="EMBL" id="LXQA010883735">
    <property type="protein sequence ID" value="MCI75483.1"/>
    <property type="molecule type" value="Genomic_DNA"/>
</dbReference>
<comment type="caution">
    <text evidence="2">The sequence shown here is derived from an EMBL/GenBank/DDBJ whole genome shotgun (WGS) entry which is preliminary data.</text>
</comment>
<accession>A0A392UPA9</accession>
<feature type="region of interest" description="Disordered" evidence="1">
    <location>
        <begin position="1"/>
        <end position="30"/>
    </location>
</feature>
<sequence length="30" mass="3418">MSKEEDVPDDPEEIRGNEESIAMLKRVAKT</sequence>
<keyword evidence="3" id="KW-1185">Reference proteome</keyword>
<evidence type="ECO:0000313" key="2">
    <source>
        <dbReference type="EMBL" id="MCI75483.1"/>
    </source>
</evidence>
<reference evidence="2 3" key="1">
    <citation type="journal article" date="2018" name="Front. Plant Sci.">
        <title>Red Clover (Trifolium pratense) and Zigzag Clover (T. medium) - A Picture of Genomic Similarities and Differences.</title>
        <authorList>
            <person name="Dluhosova J."/>
            <person name="Istvanek J."/>
            <person name="Nedelnik J."/>
            <person name="Repkova J."/>
        </authorList>
    </citation>
    <scope>NUCLEOTIDE SEQUENCE [LARGE SCALE GENOMIC DNA]</scope>
    <source>
        <strain evidence="3">cv. 10/8</strain>
        <tissue evidence="2">Leaf</tissue>
    </source>
</reference>
<feature type="compositionally biased region" description="Acidic residues" evidence="1">
    <location>
        <begin position="1"/>
        <end position="12"/>
    </location>
</feature>
<name>A0A392UPA9_9FABA</name>
<evidence type="ECO:0000313" key="3">
    <source>
        <dbReference type="Proteomes" id="UP000265520"/>
    </source>
</evidence>
<protein>
    <submittedName>
        <fullName evidence="2">Uncharacterized protein</fullName>
    </submittedName>
</protein>
<proteinExistence type="predicted"/>
<organism evidence="2 3">
    <name type="scientific">Trifolium medium</name>
    <dbReference type="NCBI Taxonomy" id="97028"/>
    <lineage>
        <taxon>Eukaryota</taxon>
        <taxon>Viridiplantae</taxon>
        <taxon>Streptophyta</taxon>
        <taxon>Embryophyta</taxon>
        <taxon>Tracheophyta</taxon>
        <taxon>Spermatophyta</taxon>
        <taxon>Magnoliopsida</taxon>
        <taxon>eudicotyledons</taxon>
        <taxon>Gunneridae</taxon>
        <taxon>Pentapetalae</taxon>
        <taxon>rosids</taxon>
        <taxon>fabids</taxon>
        <taxon>Fabales</taxon>
        <taxon>Fabaceae</taxon>
        <taxon>Papilionoideae</taxon>
        <taxon>50 kb inversion clade</taxon>
        <taxon>NPAAA clade</taxon>
        <taxon>Hologalegina</taxon>
        <taxon>IRL clade</taxon>
        <taxon>Trifolieae</taxon>
        <taxon>Trifolium</taxon>
    </lineage>
</organism>
<evidence type="ECO:0000256" key="1">
    <source>
        <dbReference type="SAM" id="MobiDB-lite"/>
    </source>
</evidence>
<feature type="non-terminal residue" evidence="2">
    <location>
        <position position="30"/>
    </location>
</feature>
<dbReference type="AlphaFoldDB" id="A0A392UPA9"/>